<feature type="transmembrane region" description="Helical" evidence="2">
    <location>
        <begin position="820"/>
        <end position="847"/>
    </location>
</feature>
<feature type="transmembrane region" description="Helical" evidence="2">
    <location>
        <begin position="415"/>
        <end position="444"/>
    </location>
</feature>
<dbReference type="Proteomes" id="UP000256970">
    <property type="component" value="Unassembled WGS sequence"/>
</dbReference>
<dbReference type="GO" id="GO:0060271">
    <property type="term" value="P:cilium assembly"/>
    <property type="evidence" value="ECO:0007669"/>
    <property type="project" value="InterPro"/>
</dbReference>
<proteinExistence type="predicted"/>
<dbReference type="PANTHER" id="PTHR21274:SF0">
    <property type="entry name" value="MECKELIN"/>
    <property type="match status" value="1"/>
</dbReference>
<dbReference type="InterPro" id="IPR019170">
    <property type="entry name" value="Meckelin"/>
</dbReference>
<keyword evidence="4" id="KW-1185">Reference proteome</keyword>
<protein>
    <recommendedName>
        <fullName evidence="5">Meckelin</fullName>
    </recommendedName>
</protein>
<sequence>MQDNGRAFRRCLQCPAGSSPDASSGACVPPSGPLRTAASDLAYVLGALNARGAGISTSTATQAVIQGVWEPSGSSRAYTVPQSLPLTSWQGPAARACMDAGDRVACNSLANLCVLQMYSAEAAACQIFDELVTEAAGSSARRNSAAASPRPTTGPLPWLYYVPGTSYLSAEDVDLQVSMSTSAAPLAFVLSVYDINGTWLGMHNWTLQFQVCGARIEEAAKWTRFGVNYASSCSIDLSGLLAQLDFSSNGPRFYDPYLLQASGELYPLPIKLLNKPEIGSSISTTEQSGHVRRFFYIDTQLSISTAATGASSSQAVVYPSAMSLLVQIQPGARNRIYPPLLTIQYSAMADSPRAPSLPAAFSVTYTNPPQLTGAFWYSWQTMLIVLLILVGCPVWVWRVLLYMRQKANAPMDLELLLFAGISAADVFSFTLALVLFLVSFYWLVLIKLQEGVLLLMLPDAQLHNFWVTMVLALVGQSLGLLKMLYEQISVDIFFLDWEKPRRVLAKGGGREEPGPVSAWRGLLVANEWNELQTARLTCPSFTLIFMVFILQGANMQAAAYINPDQNDYTSYANVQQSMLLRFGIAAVWFLVLGVAQVLWKVAVVHRFAGHPLHGFIDLLFLANTSAIILDERHSGYYLHGRNQMHHSDTSLAELNGSLLREEEGLVAGRGLITGYTGSVASISGGLLASGPDAAALNDNQVFLMHVSPELRRRYESTLLSQVEQAAQEQRANKGAVTSAVRGPSRPRGSSMSASASIAEAFKAALDEVERNYSTQVIIPTYWQRMFRLPPTAAASSTLLTHDFHAGFASVLFYGQELRMFVFEALLFCSLHMTLGNAAVAGFVTLLVQRLLAVVRRHWGENNLSRKTLVDRHFLI</sequence>
<feature type="compositionally biased region" description="Low complexity" evidence="1">
    <location>
        <begin position="738"/>
        <end position="751"/>
    </location>
</feature>
<dbReference type="AlphaFoldDB" id="A0A383WB01"/>
<dbReference type="PANTHER" id="PTHR21274">
    <property type="entry name" value="MECKELIN"/>
    <property type="match status" value="1"/>
</dbReference>
<evidence type="ECO:0000256" key="2">
    <source>
        <dbReference type="SAM" id="Phobius"/>
    </source>
</evidence>
<reference evidence="3 4" key="1">
    <citation type="submission" date="2016-10" db="EMBL/GenBank/DDBJ databases">
        <authorList>
            <person name="Cai Z."/>
        </authorList>
    </citation>
    <scope>NUCLEOTIDE SEQUENCE [LARGE SCALE GENOMIC DNA]</scope>
</reference>
<dbReference type="Pfam" id="PF09773">
    <property type="entry name" value="Meckelin"/>
    <property type="match status" value="1"/>
</dbReference>
<accession>A0A383WB01</accession>
<evidence type="ECO:0000313" key="4">
    <source>
        <dbReference type="Proteomes" id="UP000256970"/>
    </source>
</evidence>
<gene>
    <name evidence="3" type="ORF">BQ4739_LOCUS14107</name>
</gene>
<keyword evidence="2" id="KW-1133">Transmembrane helix</keyword>
<evidence type="ECO:0000256" key="1">
    <source>
        <dbReference type="SAM" id="MobiDB-lite"/>
    </source>
</evidence>
<dbReference type="GO" id="GO:0036038">
    <property type="term" value="C:MKS complex"/>
    <property type="evidence" value="ECO:0007669"/>
    <property type="project" value="InterPro"/>
</dbReference>
<keyword evidence="2" id="KW-0812">Transmembrane</keyword>
<dbReference type="EMBL" id="FNXT01001199">
    <property type="protein sequence ID" value="SZX73866.1"/>
    <property type="molecule type" value="Genomic_DNA"/>
</dbReference>
<feature type="transmembrane region" description="Helical" evidence="2">
    <location>
        <begin position="376"/>
        <end position="403"/>
    </location>
</feature>
<evidence type="ECO:0008006" key="5">
    <source>
        <dbReference type="Google" id="ProtNLM"/>
    </source>
</evidence>
<name>A0A383WB01_TETOB</name>
<dbReference type="STRING" id="3088.A0A383WB01"/>
<evidence type="ECO:0000313" key="3">
    <source>
        <dbReference type="EMBL" id="SZX73866.1"/>
    </source>
</evidence>
<feature type="region of interest" description="Disordered" evidence="1">
    <location>
        <begin position="729"/>
        <end position="751"/>
    </location>
</feature>
<feature type="transmembrane region" description="Helical" evidence="2">
    <location>
        <begin position="579"/>
        <end position="599"/>
    </location>
</feature>
<feature type="transmembrane region" description="Helical" evidence="2">
    <location>
        <begin position="464"/>
        <end position="485"/>
    </location>
</feature>
<keyword evidence="2" id="KW-0472">Membrane</keyword>
<organism evidence="3 4">
    <name type="scientific">Tetradesmus obliquus</name>
    <name type="common">Green alga</name>
    <name type="synonym">Acutodesmus obliquus</name>
    <dbReference type="NCBI Taxonomy" id="3088"/>
    <lineage>
        <taxon>Eukaryota</taxon>
        <taxon>Viridiplantae</taxon>
        <taxon>Chlorophyta</taxon>
        <taxon>core chlorophytes</taxon>
        <taxon>Chlorophyceae</taxon>
        <taxon>CS clade</taxon>
        <taxon>Sphaeropleales</taxon>
        <taxon>Scenedesmaceae</taxon>
        <taxon>Tetradesmus</taxon>
    </lineage>
</organism>